<dbReference type="InterPro" id="IPR036271">
    <property type="entry name" value="Tet_transcr_reg_TetR-rel_C_sf"/>
</dbReference>
<name>A0A7J5BRG8_9MICO</name>
<evidence type="ECO:0000256" key="3">
    <source>
        <dbReference type="SAM" id="MobiDB-lite"/>
    </source>
</evidence>
<organism evidence="5 6">
    <name type="scientific">Pseudoclavibacter chungangensis</name>
    <dbReference type="NCBI Taxonomy" id="587635"/>
    <lineage>
        <taxon>Bacteria</taxon>
        <taxon>Bacillati</taxon>
        <taxon>Actinomycetota</taxon>
        <taxon>Actinomycetes</taxon>
        <taxon>Micrococcales</taxon>
        <taxon>Microbacteriaceae</taxon>
        <taxon>Pseudoclavibacter</taxon>
    </lineage>
</organism>
<protein>
    <submittedName>
        <fullName evidence="5">TetR/AcrR family transcriptional regulator</fullName>
    </submittedName>
</protein>
<evidence type="ECO:0000313" key="5">
    <source>
        <dbReference type="EMBL" id="KAB1656871.1"/>
    </source>
</evidence>
<evidence type="ECO:0000313" key="6">
    <source>
        <dbReference type="Proteomes" id="UP000467240"/>
    </source>
</evidence>
<dbReference type="SUPFAM" id="SSF46689">
    <property type="entry name" value="Homeodomain-like"/>
    <property type="match status" value="1"/>
</dbReference>
<proteinExistence type="predicted"/>
<dbReference type="Gene3D" id="1.10.10.60">
    <property type="entry name" value="Homeodomain-like"/>
    <property type="match status" value="1"/>
</dbReference>
<keyword evidence="6" id="KW-1185">Reference proteome</keyword>
<feature type="DNA-binding region" description="H-T-H motif" evidence="2">
    <location>
        <begin position="45"/>
        <end position="64"/>
    </location>
</feature>
<dbReference type="InterPro" id="IPR041678">
    <property type="entry name" value="TetR_C_16"/>
</dbReference>
<dbReference type="Pfam" id="PF00440">
    <property type="entry name" value="TetR_N"/>
    <property type="match status" value="1"/>
</dbReference>
<dbReference type="InterPro" id="IPR009057">
    <property type="entry name" value="Homeodomain-like_sf"/>
</dbReference>
<dbReference type="GO" id="GO:0003700">
    <property type="term" value="F:DNA-binding transcription factor activity"/>
    <property type="evidence" value="ECO:0007669"/>
    <property type="project" value="TreeGrafter"/>
</dbReference>
<dbReference type="Gene3D" id="1.10.357.10">
    <property type="entry name" value="Tetracycline Repressor, domain 2"/>
    <property type="match status" value="1"/>
</dbReference>
<evidence type="ECO:0000256" key="1">
    <source>
        <dbReference type="ARBA" id="ARBA00023125"/>
    </source>
</evidence>
<dbReference type="OrthoDB" id="3210235at2"/>
<dbReference type="PANTHER" id="PTHR30055:SF235">
    <property type="entry name" value="TRANSCRIPTIONAL REGULATORY PROTEIN"/>
    <property type="match status" value="1"/>
</dbReference>
<dbReference type="PANTHER" id="PTHR30055">
    <property type="entry name" value="HTH-TYPE TRANSCRIPTIONAL REGULATOR RUTR"/>
    <property type="match status" value="1"/>
</dbReference>
<dbReference type="SUPFAM" id="SSF48498">
    <property type="entry name" value="Tetracyclin repressor-like, C-terminal domain"/>
    <property type="match status" value="1"/>
</dbReference>
<feature type="region of interest" description="Disordered" evidence="3">
    <location>
        <begin position="1"/>
        <end position="25"/>
    </location>
</feature>
<dbReference type="InterPro" id="IPR001647">
    <property type="entry name" value="HTH_TetR"/>
</dbReference>
<evidence type="ECO:0000259" key="4">
    <source>
        <dbReference type="PROSITE" id="PS50977"/>
    </source>
</evidence>
<dbReference type="InterPro" id="IPR050109">
    <property type="entry name" value="HTH-type_TetR-like_transc_reg"/>
</dbReference>
<dbReference type="AlphaFoldDB" id="A0A7J5BRG8"/>
<keyword evidence="1 2" id="KW-0238">DNA-binding</keyword>
<evidence type="ECO:0000256" key="2">
    <source>
        <dbReference type="PROSITE-ProRule" id="PRU00335"/>
    </source>
</evidence>
<accession>A0A7J5BRG8</accession>
<feature type="domain" description="HTH tetR-type" evidence="4">
    <location>
        <begin position="22"/>
        <end position="82"/>
    </location>
</feature>
<dbReference type="Proteomes" id="UP000467240">
    <property type="component" value="Unassembled WGS sequence"/>
</dbReference>
<gene>
    <name evidence="5" type="ORF">F8O01_09515</name>
</gene>
<sequence length="212" mass="22244">MNSSDGGARGDRRGRGRPRGPSTTTADMLAAAQRAFLARGYRAATMRAIAADAQVDPALLNSRFGSKRGLFVAALGSPFDPAGRVAAALAGPADALSERLARAALDALREPRQRAAMRVMVAEALADEQLRVLLAEYVDREIVDRIADRVGGAHAHERARAVVSVLAGIVFTRHFVGVPSLIAAVSPEDVRRLEAAIRAAAAPPPRTGTPSP</sequence>
<dbReference type="RefSeq" id="WP_158040623.1">
    <property type="nucleotide sequence ID" value="NZ_JACCFV010000001.1"/>
</dbReference>
<dbReference type="Pfam" id="PF17920">
    <property type="entry name" value="TetR_C_16"/>
    <property type="match status" value="1"/>
</dbReference>
<reference evidence="5 6" key="1">
    <citation type="submission" date="2019-09" db="EMBL/GenBank/DDBJ databases">
        <title>Phylogeny of genus Pseudoclavibacter and closely related genus.</title>
        <authorList>
            <person name="Li Y."/>
        </authorList>
    </citation>
    <scope>NUCLEOTIDE SEQUENCE [LARGE SCALE GENOMIC DNA]</scope>
    <source>
        <strain evidence="5 6">DSM 23821</strain>
    </source>
</reference>
<comment type="caution">
    <text evidence="5">The sequence shown here is derived from an EMBL/GenBank/DDBJ whole genome shotgun (WGS) entry which is preliminary data.</text>
</comment>
<dbReference type="GO" id="GO:0000976">
    <property type="term" value="F:transcription cis-regulatory region binding"/>
    <property type="evidence" value="ECO:0007669"/>
    <property type="project" value="TreeGrafter"/>
</dbReference>
<dbReference type="EMBL" id="WBJZ01000010">
    <property type="protein sequence ID" value="KAB1656871.1"/>
    <property type="molecule type" value="Genomic_DNA"/>
</dbReference>
<dbReference type="PROSITE" id="PS50977">
    <property type="entry name" value="HTH_TETR_2"/>
    <property type="match status" value="1"/>
</dbReference>